<dbReference type="Pfam" id="PF00621">
    <property type="entry name" value="RhoGEF"/>
    <property type="match status" value="1"/>
</dbReference>
<feature type="compositionally biased region" description="Basic and acidic residues" evidence="1">
    <location>
        <begin position="642"/>
        <end position="653"/>
    </location>
</feature>
<protein>
    <recommendedName>
        <fullName evidence="2">DH domain-containing protein</fullName>
    </recommendedName>
</protein>
<feature type="compositionally biased region" description="Low complexity" evidence="1">
    <location>
        <begin position="1349"/>
        <end position="1364"/>
    </location>
</feature>
<feature type="region of interest" description="Disordered" evidence="1">
    <location>
        <begin position="449"/>
        <end position="482"/>
    </location>
</feature>
<feature type="region of interest" description="Disordered" evidence="1">
    <location>
        <begin position="516"/>
        <end position="541"/>
    </location>
</feature>
<feature type="compositionally biased region" description="Low complexity" evidence="1">
    <location>
        <begin position="1766"/>
        <end position="1796"/>
    </location>
</feature>
<dbReference type="RefSeq" id="XP_025364989.1">
    <property type="nucleotide sequence ID" value="XM_025507958.1"/>
</dbReference>
<dbReference type="OrthoDB" id="660555at2759"/>
<feature type="region of interest" description="Disordered" evidence="1">
    <location>
        <begin position="742"/>
        <end position="1120"/>
    </location>
</feature>
<feature type="compositionally biased region" description="Low complexity" evidence="1">
    <location>
        <begin position="10"/>
        <end position="26"/>
    </location>
</feature>
<name>A0A316UYI5_9BASI</name>
<feature type="compositionally biased region" description="Polar residues" evidence="1">
    <location>
        <begin position="1001"/>
        <end position="1018"/>
    </location>
</feature>
<feature type="compositionally biased region" description="Pro residues" evidence="1">
    <location>
        <begin position="856"/>
        <end position="868"/>
    </location>
</feature>
<feature type="compositionally biased region" description="Basic and acidic residues" evidence="1">
    <location>
        <begin position="1178"/>
        <end position="1189"/>
    </location>
</feature>
<feature type="compositionally biased region" description="Low complexity" evidence="1">
    <location>
        <begin position="692"/>
        <end position="709"/>
    </location>
</feature>
<feature type="region of interest" description="Disordered" evidence="1">
    <location>
        <begin position="559"/>
        <end position="726"/>
    </location>
</feature>
<feature type="compositionally biased region" description="Low complexity" evidence="1">
    <location>
        <begin position="1643"/>
        <end position="1660"/>
    </location>
</feature>
<dbReference type="Proteomes" id="UP000245884">
    <property type="component" value="Unassembled WGS sequence"/>
</dbReference>
<evidence type="ECO:0000259" key="2">
    <source>
        <dbReference type="PROSITE" id="PS50010"/>
    </source>
</evidence>
<feature type="compositionally biased region" description="Polar residues" evidence="1">
    <location>
        <begin position="165"/>
        <end position="176"/>
    </location>
</feature>
<feature type="compositionally biased region" description="Low complexity" evidence="1">
    <location>
        <begin position="135"/>
        <end position="154"/>
    </location>
</feature>
<gene>
    <name evidence="3" type="ORF">BDZ90DRAFT_257457</name>
</gene>
<feature type="region of interest" description="Disordered" evidence="1">
    <location>
        <begin position="1349"/>
        <end position="1379"/>
    </location>
</feature>
<feature type="compositionally biased region" description="Low complexity" evidence="1">
    <location>
        <begin position="909"/>
        <end position="936"/>
    </location>
</feature>
<feature type="compositionally biased region" description="Low complexity" evidence="1">
    <location>
        <begin position="1500"/>
        <end position="1517"/>
    </location>
</feature>
<feature type="compositionally biased region" description="Low complexity" evidence="1">
    <location>
        <begin position="360"/>
        <end position="374"/>
    </location>
</feature>
<feature type="compositionally biased region" description="Low complexity" evidence="1">
    <location>
        <begin position="82"/>
        <end position="99"/>
    </location>
</feature>
<feature type="compositionally biased region" description="Low complexity" evidence="1">
    <location>
        <begin position="110"/>
        <end position="123"/>
    </location>
</feature>
<dbReference type="PROSITE" id="PS50010">
    <property type="entry name" value="DH_2"/>
    <property type="match status" value="1"/>
</dbReference>
<accession>A0A316UYI5</accession>
<reference evidence="3 4" key="1">
    <citation type="journal article" date="2018" name="Mol. Biol. Evol.">
        <title>Broad Genomic Sampling Reveals a Smut Pathogenic Ancestry of the Fungal Clade Ustilaginomycotina.</title>
        <authorList>
            <person name="Kijpornyongpan T."/>
            <person name="Mondo S.J."/>
            <person name="Barry K."/>
            <person name="Sandor L."/>
            <person name="Lee J."/>
            <person name="Lipzen A."/>
            <person name="Pangilinan J."/>
            <person name="LaButti K."/>
            <person name="Hainaut M."/>
            <person name="Henrissat B."/>
            <person name="Grigoriev I.V."/>
            <person name="Spatafora J.W."/>
            <person name="Aime M.C."/>
        </authorList>
    </citation>
    <scope>NUCLEOTIDE SEQUENCE [LARGE SCALE GENOMIC DNA]</scope>
    <source>
        <strain evidence="3 4">MCA 5214</strain>
    </source>
</reference>
<feature type="compositionally biased region" description="Polar residues" evidence="1">
    <location>
        <begin position="317"/>
        <end position="327"/>
    </location>
</feature>
<feature type="domain" description="DH" evidence="2">
    <location>
        <begin position="1710"/>
        <end position="1760"/>
    </location>
</feature>
<organism evidence="3 4">
    <name type="scientific">Jaminaea rosea</name>
    <dbReference type="NCBI Taxonomy" id="1569628"/>
    <lineage>
        <taxon>Eukaryota</taxon>
        <taxon>Fungi</taxon>
        <taxon>Dikarya</taxon>
        <taxon>Basidiomycota</taxon>
        <taxon>Ustilaginomycotina</taxon>
        <taxon>Exobasidiomycetes</taxon>
        <taxon>Microstromatales</taxon>
        <taxon>Microstromatales incertae sedis</taxon>
        <taxon>Jaminaea</taxon>
    </lineage>
</organism>
<feature type="region of interest" description="Disordered" evidence="1">
    <location>
        <begin position="1565"/>
        <end position="1660"/>
    </location>
</feature>
<feature type="region of interest" description="Disordered" evidence="1">
    <location>
        <begin position="317"/>
        <end position="425"/>
    </location>
</feature>
<evidence type="ECO:0000313" key="3">
    <source>
        <dbReference type="EMBL" id="PWN30377.1"/>
    </source>
</evidence>
<feature type="compositionally biased region" description="Polar residues" evidence="1">
    <location>
        <begin position="1576"/>
        <end position="1595"/>
    </location>
</feature>
<feature type="compositionally biased region" description="Polar residues" evidence="1">
    <location>
        <begin position="184"/>
        <end position="194"/>
    </location>
</feature>
<keyword evidence="4" id="KW-1185">Reference proteome</keyword>
<dbReference type="STRING" id="1569628.A0A316UYI5"/>
<feature type="region of interest" description="Disordered" evidence="1">
    <location>
        <begin position="1500"/>
        <end position="1545"/>
    </location>
</feature>
<feature type="compositionally biased region" description="Polar residues" evidence="1">
    <location>
        <begin position="36"/>
        <end position="69"/>
    </location>
</feature>
<dbReference type="Gene3D" id="1.20.900.10">
    <property type="entry name" value="Dbl homology (DH) domain"/>
    <property type="match status" value="1"/>
</dbReference>
<dbReference type="GeneID" id="37029781"/>
<feature type="compositionally biased region" description="Low complexity" evidence="1">
    <location>
        <begin position="1217"/>
        <end position="1226"/>
    </location>
</feature>
<dbReference type="InterPro" id="IPR000219">
    <property type="entry name" value="DH_dom"/>
</dbReference>
<feature type="region of interest" description="Disordered" evidence="1">
    <location>
        <begin position="1387"/>
        <end position="1406"/>
    </location>
</feature>
<dbReference type="GO" id="GO:0005085">
    <property type="term" value="F:guanyl-nucleotide exchange factor activity"/>
    <property type="evidence" value="ECO:0007669"/>
    <property type="project" value="InterPro"/>
</dbReference>
<feature type="compositionally biased region" description="Low complexity" evidence="1">
    <location>
        <begin position="799"/>
        <end position="810"/>
    </location>
</feature>
<feature type="compositionally biased region" description="Low complexity" evidence="1">
    <location>
        <begin position="396"/>
        <end position="411"/>
    </location>
</feature>
<dbReference type="InterPro" id="IPR035899">
    <property type="entry name" value="DBL_dom_sf"/>
</dbReference>
<feature type="compositionally biased region" description="Polar residues" evidence="1">
    <location>
        <begin position="334"/>
        <end position="358"/>
    </location>
</feature>
<feature type="region of interest" description="Disordered" evidence="1">
    <location>
        <begin position="230"/>
        <end position="252"/>
    </location>
</feature>
<feature type="compositionally biased region" description="Polar residues" evidence="1">
    <location>
        <begin position="452"/>
        <end position="464"/>
    </location>
</feature>
<dbReference type="SUPFAM" id="SSF48065">
    <property type="entry name" value="DBL homology domain (DH-domain)"/>
    <property type="match status" value="1"/>
</dbReference>
<feature type="compositionally biased region" description="Polar residues" evidence="1">
    <location>
        <begin position="630"/>
        <end position="641"/>
    </location>
</feature>
<feature type="compositionally biased region" description="Low complexity" evidence="1">
    <location>
        <begin position="278"/>
        <end position="295"/>
    </location>
</feature>
<feature type="region of interest" description="Disordered" evidence="1">
    <location>
        <begin position="1176"/>
        <end position="1235"/>
    </location>
</feature>
<feature type="region of interest" description="Disordered" evidence="1">
    <location>
        <begin position="271"/>
        <end position="302"/>
    </location>
</feature>
<evidence type="ECO:0000256" key="1">
    <source>
        <dbReference type="SAM" id="MobiDB-lite"/>
    </source>
</evidence>
<feature type="region of interest" description="Disordered" evidence="1">
    <location>
        <begin position="1"/>
        <end position="198"/>
    </location>
</feature>
<proteinExistence type="predicted"/>
<sequence length="1813" mass="187562">MPSSTSGGRSSTIATAAFSTPSTSTTHHAGPGSRRVFSSRNAAGQTKPDSANASTVEPQAPITASSAASPNIGASPERPTRRAPLAAAAPVSRSPSSSRNALERRRSKAGTRSGTSSSTSSTAYTPYSQQHHRSMSVQSQASSSTATDGASSSGRDSLLYRKASSRATATDGSDSLGSLHRSRSSASTIPTSPDTEPLVVISKQAATEAGILLSGATGEAQDTAPMVTKSMHGGMADLNHRNKPLPVPGVANREGSEALLTPQDAYSHSIRSAAADESVNSIPSSSSAAVAPKSPTMSSRSTLRSALISGGKYLKTNQLWGQPSTRQARAGAQPPSSESDTHSSPIQPSPSASTSNVSDAGGSATSSKEATASSHPPRSHSPFLFKRMSKSNLHGTSPAKSMAAKSASTTAVDTSTPSYFSLRRGSRARQELTGVAHEVEVGEAVTAPRLQQAASEGVTETSQAPTSAPEPLPSLPLPSISRSPPSTDLATFMTPFTAPPLARPPLTRTRSKSVGEVEGHLSGGAMPAAAADLSPTSVDVPLPEASQLDWFHLPPIETSQQSFMGSGMDRQASSRRAPSSFKWTRVLSKKGSMSGKPSAACDCDEEQPPPLPPPLHARTSIESRRVASPRGSNVSKQSSKTVKQERGDVDLARLRKASAASARSQETSPRMIRKQSRKGQNEGTQVYVAPKAAASTSSVRSKSSAAGPSGHRKTSSGSVNASSPLSPNLAQLWSTAVRMGEPVDFVDGGEDSIDEVERMLPPPLLSNTSVPLPPTSDGPSPRDQSANPQLRPPIAPLATTSDSSSTSPRSNSDRSDSSLHASTSTRKTPGRSTFTRTLATVFDPRPSVAGRNDYTPPRPTSPPMPLPPRSVSSMSGLITRRIGATPRGTSKTLNAGVTPTRGAAPVPSPRTSSAKLSSSRAQASLAADPSPSPSRGGPFGRRSLDLMSNIPTPPRRIESSTVDSPYAIIQGGSTAVKRVARGRPTAPAQTRTHVAPREKTASTILPRTGTAASSQQARAANGYLPPLSSRRIESEQPDSPDRSIPPRSSSQPGGLKSSKSTRQESPVLAKKPAPSLRNPAAASKLSPGALKIDTSVASAPRQRMPRPSSSLGVYGLDSDAPTMRRLNRPHLQDLDDKAFLEMLEGARRQHNEQAAKDAEKAEKITRMAQMGMATGYKASRDVSGRENTEHAVTSARPGASGSGDVTSRRGRAVSNPRSSTSRRSSSADGRLGGKTHAEVRHEVRGASQGDPAAMQALAGGNSFDSGLHAPLALTAALSQPHPPGSIALVAANVGHASGQPQLHNAFANDDDWKREVRALFIIRELLATEKSYARHLESLLQAVRKKAIAPSSSSASPSTTFSAAHGNRSGNGPTIAKRKSVVGLSSVTSTVKSSSSNSPSSGSTATAVPIDRHLPLMRNLLPQLIALSRTLSSRIDSNPTASGVGAAFAIVAPQLEATFVAWSTAANEIMAGLRHAQGPRGKAKDRLVLTLAPYDSTEAHGVSADSAAASSPSSSRGVSHRFSKSMDAHALTRPSSPELRGGSTRVSVDCPPAFAATSVDAELGVAGKKVSKRRSTISSVHPRNFTKSKASTSGSADALGGDRIDVNGRSISRKGSLDALNSQSVSGPPPSPSSRIAMGSDVSPIAPASQPPSRSASPWGFASTRRSLAAAASKRLSSSMSTIDVPATFVEQSPSGGIAAASAKALSPLDVAIMPLQRPPRYLLLLAELVRNTPASSLSHARVTRSLEAMRGIAAKCDVAAAATAAQEKTTTTGGTRKGSGTVSSTAVSRSTTPSAGASPTAPKRTGPSTLYR</sequence>
<feature type="region of interest" description="Disordered" evidence="1">
    <location>
        <begin position="1766"/>
        <end position="1813"/>
    </location>
</feature>
<dbReference type="EMBL" id="KZ819662">
    <property type="protein sequence ID" value="PWN30377.1"/>
    <property type="molecule type" value="Genomic_DNA"/>
</dbReference>
<feature type="compositionally biased region" description="Polar residues" evidence="1">
    <location>
        <begin position="887"/>
        <end position="897"/>
    </location>
</feature>
<evidence type="ECO:0000313" key="4">
    <source>
        <dbReference type="Proteomes" id="UP000245884"/>
    </source>
</evidence>
<feature type="compositionally biased region" description="Polar residues" evidence="1">
    <location>
        <begin position="715"/>
        <end position="726"/>
    </location>
</feature>